<feature type="domain" description="Fimbrial-type adhesion" evidence="5">
    <location>
        <begin position="33"/>
        <end position="176"/>
    </location>
</feature>
<dbReference type="KEGG" id="cama:F384_19835"/>
<dbReference type="PANTHER" id="PTHR33420:SF3">
    <property type="entry name" value="FIMBRIAL SUBUNIT ELFA"/>
    <property type="match status" value="1"/>
</dbReference>
<dbReference type="InterPro" id="IPR008966">
    <property type="entry name" value="Adhesion_dom_sf"/>
</dbReference>
<reference evidence="6 7" key="1">
    <citation type="journal article" date="2013" name="Appl. Microbiol. Biotechnol.">
        <title>Glycerol assimilation and production of 1,3-propanediol by Citrobacter amalonaticus Y19.</title>
        <authorList>
            <person name="Ainala S.K."/>
            <person name="Ashok S."/>
            <person name="Ko Y."/>
            <person name="Park S."/>
        </authorList>
    </citation>
    <scope>NUCLEOTIDE SEQUENCE [LARGE SCALE GENOMIC DNA]</scope>
    <source>
        <strain evidence="6 7">Y19</strain>
    </source>
</reference>
<name>A0A0F6RH65_CITAM</name>
<dbReference type="Pfam" id="PF00419">
    <property type="entry name" value="Fimbrial"/>
    <property type="match status" value="1"/>
</dbReference>
<evidence type="ECO:0000256" key="3">
    <source>
        <dbReference type="ARBA" id="ARBA00022729"/>
    </source>
</evidence>
<evidence type="ECO:0000256" key="2">
    <source>
        <dbReference type="ARBA" id="ARBA00006671"/>
    </source>
</evidence>
<comment type="subcellular location">
    <subcellularLocation>
        <location evidence="1">Fimbrium</location>
    </subcellularLocation>
</comment>
<evidence type="ECO:0000313" key="6">
    <source>
        <dbReference type="EMBL" id="AKE60653.1"/>
    </source>
</evidence>
<dbReference type="InterPro" id="IPR036937">
    <property type="entry name" value="Adhesion_dom_fimbrial_sf"/>
</dbReference>
<dbReference type="PANTHER" id="PTHR33420">
    <property type="entry name" value="FIMBRIAL SUBUNIT ELFA-RELATED"/>
    <property type="match status" value="1"/>
</dbReference>
<evidence type="ECO:0000256" key="1">
    <source>
        <dbReference type="ARBA" id="ARBA00004561"/>
    </source>
</evidence>
<dbReference type="Gene3D" id="2.60.40.1090">
    <property type="entry name" value="Fimbrial-type adhesion domain"/>
    <property type="match status" value="1"/>
</dbReference>
<dbReference type="PATRIC" id="fig|1261127.3.peg.4142"/>
<proteinExistence type="inferred from homology"/>
<evidence type="ECO:0000313" key="7">
    <source>
        <dbReference type="Proteomes" id="UP000034085"/>
    </source>
</evidence>
<gene>
    <name evidence="6" type="ORF">F384_19835</name>
</gene>
<keyword evidence="4" id="KW-0281">Fimbrium</keyword>
<dbReference type="RefSeq" id="WP_046492235.1">
    <property type="nucleotide sequence ID" value="NZ_CP011132.1"/>
</dbReference>
<comment type="similarity">
    <text evidence="2">Belongs to the fimbrial protein family.</text>
</comment>
<dbReference type="InterPro" id="IPR050263">
    <property type="entry name" value="Bact_Fimbrial_Adh_Pro"/>
</dbReference>
<dbReference type="InterPro" id="IPR000259">
    <property type="entry name" value="Adhesion_dom_fimbrial"/>
</dbReference>
<organism evidence="6 7">
    <name type="scientific">Citrobacter amalonaticus Y19</name>
    <dbReference type="NCBI Taxonomy" id="1261127"/>
    <lineage>
        <taxon>Bacteria</taxon>
        <taxon>Pseudomonadati</taxon>
        <taxon>Pseudomonadota</taxon>
        <taxon>Gammaproteobacteria</taxon>
        <taxon>Enterobacterales</taxon>
        <taxon>Enterobacteriaceae</taxon>
        <taxon>Citrobacter</taxon>
    </lineage>
</organism>
<keyword evidence="3" id="KW-0732">Signal</keyword>
<dbReference type="EMBL" id="CP011132">
    <property type="protein sequence ID" value="AKE60653.1"/>
    <property type="molecule type" value="Genomic_DNA"/>
</dbReference>
<evidence type="ECO:0000259" key="5">
    <source>
        <dbReference type="Pfam" id="PF00419"/>
    </source>
</evidence>
<protein>
    <submittedName>
        <fullName evidence="6">Fimbrial protein</fullName>
    </submittedName>
</protein>
<accession>A0A0F6RH65</accession>
<dbReference type="Proteomes" id="UP000034085">
    <property type="component" value="Chromosome"/>
</dbReference>
<dbReference type="GO" id="GO:0009289">
    <property type="term" value="C:pilus"/>
    <property type="evidence" value="ECO:0007669"/>
    <property type="project" value="UniProtKB-SubCell"/>
</dbReference>
<evidence type="ECO:0000256" key="4">
    <source>
        <dbReference type="ARBA" id="ARBA00023263"/>
    </source>
</evidence>
<sequence>MKKNILGLIISGLFLVNTGMVLADSIDIPATLSISGTVKSNEISCMVSMDKSSVSLIEKPESLIKQGDNATSPEEIHLSVVGDDRCDALISEGHIAYKVLGVADNADGTALANSITDESAAKGVGVGIFDADKKPVSINTGLLSAHEDTVFGLQMVQLTNQQAVAGNLYATASVQIERL</sequence>
<dbReference type="SUPFAM" id="SSF49401">
    <property type="entry name" value="Bacterial adhesins"/>
    <property type="match status" value="1"/>
</dbReference>
<dbReference type="HOGENOM" id="CLU_124873_0_0_6"/>
<dbReference type="GO" id="GO:0043709">
    <property type="term" value="P:cell adhesion involved in single-species biofilm formation"/>
    <property type="evidence" value="ECO:0007669"/>
    <property type="project" value="TreeGrafter"/>
</dbReference>
<dbReference type="AlphaFoldDB" id="A0A0F6RH65"/>